<dbReference type="FunFam" id="1.20.58.740:FF:000004">
    <property type="entry name" value="Dedicator of cytokinesis protein 1"/>
    <property type="match status" value="1"/>
</dbReference>
<feature type="compositionally biased region" description="Polar residues" evidence="2">
    <location>
        <begin position="271"/>
        <end position="282"/>
    </location>
</feature>
<dbReference type="Pfam" id="PF20422">
    <property type="entry name" value="DHR-2_Lobe_B"/>
    <property type="match status" value="1"/>
</dbReference>
<feature type="compositionally biased region" description="Polar residues" evidence="2">
    <location>
        <begin position="326"/>
        <end position="348"/>
    </location>
</feature>
<feature type="domain" description="DOCKER" evidence="3">
    <location>
        <begin position="1"/>
        <end position="237"/>
    </location>
</feature>
<dbReference type="GO" id="GO:0007520">
    <property type="term" value="P:myoblast fusion"/>
    <property type="evidence" value="ECO:0007669"/>
    <property type="project" value="TreeGrafter"/>
</dbReference>
<evidence type="ECO:0000256" key="2">
    <source>
        <dbReference type="SAM" id="MobiDB-lite"/>
    </source>
</evidence>
<feature type="region of interest" description="Disordered" evidence="2">
    <location>
        <begin position="369"/>
        <end position="512"/>
    </location>
</feature>
<dbReference type="OrthoDB" id="18896at2759"/>
<evidence type="ECO:0000256" key="1">
    <source>
        <dbReference type="PROSITE-ProRule" id="PRU00984"/>
    </source>
</evidence>
<feature type="compositionally biased region" description="Polar residues" evidence="2">
    <location>
        <begin position="451"/>
        <end position="473"/>
    </location>
</feature>
<dbReference type="GO" id="GO:0016477">
    <property type="term" value="P:cell migration"/>
    <property type="evidence" value="ECO:0007669"/>
    <property type="project" value="TreeGrafter"/>
</dbReference>
<dbReference type="GO" id="GO:0007264">
    <property type="term" value="P:small GTPase-mediated signal transduction"/>
    <property type="evidence" value="ECO:0007669"/>
    <property type="project" value="InterPro"/>
</dbReference>
<dbReference type="GO" id="GO:0005886">
    <property type="term" value="C:plasma membrane"/>
    <property type="evidence" value="ECO:0007669"/>
    <property type="project" value="TreeGrafter"/>
</dbReference>
<dbReference type="Proteomes" id="UP000054359">
    <property type="component" value="Unassembled WGS sequence"/>
</dbReference>
<dbReference type="Pfam" id="PF20421">
    <property type="entry name" value="DHR-2_Lobe_C"/>
    <property type="match status" value="1"/>
</dbReference>
<dbReference type="InterPro" id="IPR043162">
    <property type="entry name" value="DOCK_C_lobe_C"/>
</dbReference>
<protein>
    <submittedName>
        <fullName evidence="4">Dedicator of cytokinesis protein 2</fullName>
    </submittedName>
</protein>
<dbReference type="PANTHER" id="PTHR45653">
    <property type="entry name" value="DEDICATOR OF CYTOKINESIS"/>
    <property type="match status" value="1"/>
</dbReference>
<organism evidence="4 5">
    <name type="scientific">Stegodyphus mimosarum</name>
    <name type="common">African social velvet spider</name>
    <dbReference type="NCBI Taxonomy" id="407821"/>
    <lineage>
        <taxon>Eukaryota</taxon>
        <taxon>Metazoa</taxon>
        <taxon>Ecdysozoa</taxon>
        <taxon>Arthropoda</taxon>
        <taxon>Chelicerata</taxon>
        <taxon>Arachnida</taxon>
        <taxon>Araneae</taxon>
        <taxon>Araneomorphae</taxon>
        <taxon>Entelegynae</taxon>
        <taxon>Eresoidea</taxon>
        <taxon>Eresidae</taxon>
        <taxon>Stegodyphus</taxon>
    </lineage>
</organism>
<reference evidence="4 5" key="1">
    <citation type="submission" date="2013-11" db="EMBL/GenBank/DDBJ databases">
        <title>Genome sequencing of Stegodyphus mimosarum.</title>
        <authorList>
            <person name="Bechsgaard J."/>
        </authorList>
    </citation>
    <scope>NUCLEOTIDE SEQUENCE [LARGE SCALE GENOMIC DNA]</scope>
</reference>
<feature type="non-terminal residue" evidence="4">
    <location>
        <position position="512"/>
    </location>
</feature>
<feature type="compositionally biased region" description="Low complexity" evidence="2">
    <location>
        <begin position="283"/>
        <end position="299"/>
    </location>
</feature>
<dbReference type="InterPro" id="IPR046770">
    <property type="entry name" value="DOCKER_Lobe_B"/>
</dbReference>
<dbReference type="Gene3D" id="1.20.58.740">
    <property type="match status" value="1"/>
</dbReference>
<keyword evidence="5" id="KW-1185">Reference proteome</keyword>
<evidence type="ECO:0000313" key="5">
    <source>
        <dbReference type="Proteomes" id="UP000054359"/>
    </source>
</evidence>
<dbReference type="PANTHER" id="PTHR45653:SF10">
    <property type="entry name" value="MYOBLAST CITY, ISOFORM B"/>
    <property type="match status" value="1"/>
</dbReference>
<dbReference type="GO" id="GO:0005085">
    <property type="term" value="F:guanyl-nucleotide exchange factor activity"/>
    <property type="evidence" value="ECO:0007669"/>
    <property type="project" value="InterPro"/>
</dbReference>
<dbReference type="InterPro" id="IPR026791">
    <property type="entry name" value="DOCK"/>
</dbReference>
<gene>
    <name evidence="4" type="ORF">X975_02317</name>
</gene>
<dbReference type="InterPro" id="IPR027357">
    <property type="entry name" value="DOCKER_dom"/>
</dbReference>
<proteinExistence type="inferred from homology"/>
<evidence type="ECO:0000313" key="4">
    <source>
        <dbReference type="EMBL" id="KFM61426.1"/>
    </source>
</evidence>
<feature type="compositionally biased region" description="Polar residues" evidence="2">
    <location>
        <begin position="489"/>
        <end position="500"/>
    </location>
</feature>
<dbReference type="AlphaFoldDB" id="A0A087T8I7"/>
<dbReference type="GO" id="GO:0031267">
    <property type="term" value="F:small GTPase binding"/>
    <property type="evidence" value="ECO:0007669"/>
    <property type="project" value="TreeGrafter"/>
</dbReference>
<evidence type="ECO:0000259" key="3">
    <source>
        <dbReference type="PROSITE" id="PS51651"/>
    </source>
</evidence>
<accession>A0A087T8I7</accession>
<dbReference type="STRING" id="407821.A0A087T8I7"/>
<dbReference type="GO" id="GO:0005737">
    <property type="term" value="C:cytoplasm"/>
    <property type="evidence" value="ECO:0007669"/>
    <property type="project" value="TreeGrafter"/>
</dbReference>
<dbReference type="EMBL" id="KK113949">
    <property type="protein sequence ID" value="KFM61426.1"/>
    <property type="molecule type" value="Genomic_DNA"/>
</dbReference>
<feature type="region of interest" description="Disordered" evidence="2">
    <location>
        <begin position="254"/>
        <end position="348"/>
    </location>
</feature>
<name>A0A087T8I7_STEMI</name>
<feature type="compositionally biased region" description="Low complexity" evidence="2">
    <location>
        <begin position="396"/>
        <end position="421"/>
    </location>
</feature>
<dbReference type="OMA" id="PIMHERE"/>
<sequence>MTKLAPPGEDITESNKQYLQINKVDPIMHERERFRNKSVHDQIVKYYKVNEVQKFTYSRPLRRGEKDSDNEFATMWLERTNLVISYPLPGILHWFPVTNSQSIEISPLENAIETMESTNKKICSLIMQHKRDPMLPINPLSMLLNGVVDAAVMGGIINYEKAFFTEDYAAKHNTRKDAEGIQKLKNLIACQVPLLEAGIAIHREKAPDNLKPFHQHMEEAFYRLRSSIEEKYGKQDPPPELQDRIPVTIRRIKTVSSKSSSKDERSSDLSNFTLESPRKNVQSNISISSTQSSKISPSIRGTSIFIKPNLNSNSKSSGRKSREGSTVTLRRSSGASYASQNNEVHSQSQWYDVSPVNLKPDGPVIELSEQLTPHRPLRSEAEKRHSRPSSGQFQRRTPSPTRMSRSPSSSLYSLSLPSTPSAMSPVSLTDVDAPEEKPPPLPQKQAYADYTNISEDMQFNTISRKNSLSLSLRTKNKPPPPLPVKEGTASPQLSQYSESDSAPELPMKPQPN</sequence>
<dbReference type="PROSITE" id="PS51651">
    <property type="entry name" value="DOCKER"/>
    <property type="match status" value="1"/>
</dbReference>
<comment type="similarity">
    <text evidence="1">Belongs to the DOCK family.</text>
</comment>
<dbReference type="InterPro" id="IPR046773">
    <property type="entry name" value="DOCKER_Lobe_C"/>
</dbReference>